<feature type="region of interest" description="Disordered" evidence="1">
    <location>
        <begin position="563"/>
        <end position="599"/>
    </location>
</feature>
<dbReference type="SMART" id="SM00228">
    <property type="entry name" value="PDZ"/>
    <property type="match status" value="4"/>
</dbReference>
<feature type="domain" description="PDZ" evidence="2">
    <location>
        <begin position="794"/>
        <end position="865"/>
    </location>
</feature>
<name>A0ABY7DS78_MYAAR</name>
<dbReference type="Pfam" id="PF00595">
    <property type="entry name" value="PDZ"/>
    <property type="match status" value="4"/>
</dbReference>
<dbReference type="PANTHER" id="PTHR48484:SF2">
    <property type="entry name" value="PRO-INTERLEUKIN-16"/>
    <property type="match status" value="1"/>
</dbReference>
<feature type="compositionally biased region" description="Polar residues" evidence="1">
    <location>
        <begin position="237"/>
        <end position="252"/>
    </location>
</feature>
<dbReference type="InterPro" id="IPR055287">
    <property type="entry name" value="IL-16-like"/>
</dbReference>
<dbReference type="EMBL" id="CP111014">
    <property type="protein sequence ID" value="WAR00558.1"/>
    <property type="molecule type" value="Genomic_DNA"/>
</dbReference>
<reference evidence="3" key="1">
    <citation type="submission" date="2022-11" db="EMBL/GenBank/DDBJ databases">
        <title>Centuries of genome instability and evolution in soft-shell clam transmissible cancer (bioRxiv).</title>
        <authorList>
            <person name="Hart S.F.M."/>
            <person name="Yonemitsu M.A."/>
            <person name="Giersch R.M."/>
            <person name="Beal B.F."/>
            <person name="Arriagada G."/>
            <person name="Davis B.W."/>
            <person name="Ostrander E.A."/>
            <person name="Goff S.P."/>
            <person name="Metzger M.J."/>
        </authorList>
    </citation>
    <scope>NUCLEOTIDE SEQUENCE</scope>
    <source>
        <strain evidence="3">MELC-2E11</strain>
        <tissue evidence="3">Siphon/mantle</tissue>
    </source>
</reference>
<evidence type="ECO:0000256" key="1">
    <source>
        <dbReference type="SAM" id="MobiDB-lite"/>
    </source>
</evidence>
<accession>A0ABY7DS78</accession>
<evidence type="ECO:0000259" key="2">
    <source>
        <dbReference type="PROSITE" id="PS50106"/>
    </source>
</evidence>
<gene>
    <name evidence="3" type="ORF">MAR_024930</name>
</gene>
<dbReference type="InterPro" id="IPR001478">
    <property type="entry name" value="PDZ"/>
</dbReference>
<dbReference type="PROSITE" id="PS50106">
    <property type="entry name" value="PDZ"/>
    <property type="match status" value="4"/>
</dbReference>
<organism evidence="3 4">
    <name type="scientific">Mya arenaria</name>
    <name type="common">Soft-shell clam</name>
    <dbReference type="NCBI Taxonomy" id="6604"/>
    <lineage>
        <taxon>Eukaryota</taxon>
        <taxon>Metazoa</taxon>
        <taxon>Spiralia</taxon>
        <taxon>Lophotrochozoa</taxon>
        <taxon>Mollusca</taxon>
        <taxon>Bivalvia</taxon>
        <taxon>Autobranchia</taxon>
        <taxon>Heteroconchia</taxon>
        <taxon>Euheterodonta</taxon>
        <taxon>Imparidentia</taxon>
        <taxon>Neoheterodontei</taxon>
        <taxon>Myida</taxon>
        <taxon>Myoidea</taxon>
        <taxon>Myidae</taxon>
        <taxon>Mya</taxon>
    </lineage>
</organism>
<dbReference type="SUPFAM" id="SSF50156">
    <property type="entry name" value="PDZ domain-like"/>
    <property type="match status" value="4"/>
</dbReference>
<dbReference type="PANTHER" id="PTHR48484">
    <property type="entry name" value="PRO-INTERLEUKIN-16"/>
    <property type="match status" value="1"/>
</dbReference>
<sequence length="1024" mass="112156">MDTLKSYFNKMKILPSHGHKTWIFRRKGSCGKTGKGKYGRSKSQNDAAYESQESAHAHFLEGKENIHVFTKSGTLVPRKSRIDSTRSAPIKPPRKDQIFTAEFHVENRDRFGLVLGNASMDPARFDNDGLAGLSHIDLNDSYDELAYRTISPVKVCEVALDSQVHADGQVHAGDEVIEINGHSVNGETMAAVKSMLEKAVQSGWVCLKLRRKRKRNAPNPSDINGFQCGYGSSSSSNLINPSTSDQPPLTRQAPFAQSASCLDSNCLSSSFTFNSVNNSENSLSLSNDDVFTDSTTDHDFLPKKYCNGGNVNDQRKIGQSEKRLGVCGMEKFRTHSASAVEDIQRTSTNKHSMDYANTAYLAKQGRYGMGVYDSVGDGSESELSQYQSDSEVMMCEQLYRQRKSSKTSEAFRQLHNATPTSLCSFDSDFEFASCQSTPTFGKKRMITKLHLLKENNSIGIHVAGGRGDGRLQRGDELLMINGRSLIGANHQEAVEMLRSAPKLVQLVIAAKVRKSSSLASAASACPMSPGPGEFSSQSIPEVLAQTPQGTVVNWEQLFDKFSQNNVADKPPSGASAGNGKYRKRYNRSPSPGQGPPMTVCVKKGDRGRGLGFTIVGGQDTAIGHLGILVRRIFPNGLIALDGKMKEGDEILELNDEPLFGLAHREVLQRFRHLKKGPVKITFRKRLRSPHCSLGRTPYLTLSASCDGSPVSTPGHSPHGSLSNLCDLDLESYNSGRGHNLFMETRTTLDPGVTLQGQEHRPTFSVPVNIPKSPSIGTSIGERLSPDNKPKLQQEVQLQKDSGESLGISVIRKTYDGESEILVQDLSPGSPAHRDGRLRKGDMIVSVNGRSMTNMTLLDAYQLFRNLPSGPVHITLRRNHQIQVLPCVIQQAANDPSPACQDCEGDPSCPLSPLAHPEGTDHVTCLSDHVTCLSDHVTCLSEHVSCVGTCTNPVMCQKEFLRKRLSTVSEESSFHNQLESRHSSFSKALKDNSQVETNDACDNGTETNEENPFIEIADDIEFVTF</sequence>
<evidence type="ECO:0000313" key="3">
    <source>
        <dbReference type="EMBL" id="WAR00558.1"/>
    </source>
</evidence>
<evidence type="ECO:0000313" key="4">
    <source>
        <dbReference type="Proteomes" id="UP001164746"/>
    </source>
</evidence>
<proteinExistence type="predicted"/>
<dbReference type="InterPro" id="IPR036034">
    <property type="entry name" value="PDZ_sf"/>
</dbReference>
<feature type="domain" description="PDZ" evidence="2">
    <location>
        <begin position="153"/>
        <end position="199"/>
    </location>
</feature>
<feature type="region of interest" description="Disordered" evidence="1">
    <location>
        <begin position="231"/>
        <end position="252"/>
    </location>
</feature>
<dbReference type="Proteomes" id="UP001164746">
    <property type="component" value="Chromosome 3"/>
</dbReference>
<feature type="domain" description="PDZ" evidence="2">
    <location>
        <begin position="598"/>
        <end position="671"/>
    </location>
</feature>
<keyword evidence="4" id="KW-1185">Reference proteome</keyword>
<protein>
    <submittedName>
        <fullName evidence="3">PDZD2-like protein</fullName>
    </submittedName>
</protein>
<dbReference type="Gene3D" id="2.30.42.10">
    <property type="match status" value="4"/>
</dbReference>
<feature type="domain" description="PDZ" evidence="2">
    <location>
        <begin position="468"/>
        <end position="512"/>
    </location>
</feature>